<evidence type="ECO:0000313" key="2">
    <source>
        <dbReference type="Proteomes" id="UP001383192"/>
    </source>
</evidence>
<name>A0AAW0BCW0_9AGAR</name>
<sequence length="153" mass="16952">MQSIGGYAFLHLPVDILLKRRVDRGGSETTLQNQSIFILQFIGGTNELPQCHAEALRDGDYELVSVFGDALEERSARWDPNIFHDLGLAVEYAFSPEDAVDTSKKELGLIDADNFDDYIFLAVHDEMLFNAISLSAGRSFDSGIEAKYSNSKG</sequence>
<proteinExistence type="predicted"/>
<evidence type="ECO:0000313" key="1">
    <source>
        <dbReference type="EMBL" id="KAK7024393.1"/>
    </source>
</evidence>
<keyword evidence="2" id="KW-1185">Reference proteome</keyword>
<protein>
    <submittedName>
        <fullName evidence="1">Uncharacterized protein</fullName>
    </submittedName>
</protein>
<dbReference type="AlphaFoldDB" id="A0AAW0BCW0"/>
<gene>
    <name evidence="1" type="ORF">VNI00_016334</name>
</gene>
<reference evidence="1 2" key="1">
    <citation type="submission" date="2024-01" db="EMBL/GenBank/DDBJ databases">
        <title>A draft genome for a cacao thread blight-causing isolate of Paramarasmius palmivorus.</title>
        <authorList>
            <person name="Baruah I.K."/>
            <person name="Bukari Y."/>
            <person name="Amoako-Attah I."/>
            <person name="Meinhardt L.W."/>
            <person name="Bailey B.A."/>
            <person name="Cohen S.P."/>
        </authorList>
    </citation>
    <scope>NUCLEOTIDE SEQUENCE [LARGE SCALE GENOMIC DNA]</scope>
    <source>
        <strain evidence="1 2">GH-12</strain>
    </source>
</reference>
<accession>A0AAW0BCW0</accession>
<organism evidence="1 2">
    <name type="scientific">Paramarasmius palmivorus</name>
    <dbReference type="NCBI Taxonomy" id="297713"/>
    <lineage>
        <taxon>Eukaryota</taxon>
        <taxon>Fungi</taxon>
        <taxon>Dikarya</taxon>
        <taxon>Basidiomycota</taxon>
        <taxon>Agaricomycotina</taxon>
        <taxon>Agaricomycetes</taxon>
        <taxon>Agaricomycetidae</taxon>
        <taxon>Agaricales</taxon>
        <taxon>Marasmiineae</taxon>
        <taxon>Marasmiaceae</taxon>
        <taxon>Paramarasmius</taxon>
    </lineage>
</organism>
<dbReference type="EMBL" id="JAYKXP010000125">
    <property type="protein sequence ID" value="KAK7024393.1"/>
    <property type="molecule type" value="Genomic_DNA"/>
</dbReference>
<dbReference type="Proteomes" id="UP001383192">
    <property type="component" value="Unassembled WGS sequence"/>
</dbReference>
<comment type="caution">
    <text evidence="1">The sequence shown here is derived from an EMBL/GenBank/DDBJ whole genome shotgun (WGS) entry which is preliminary data.</text>
</comment>